<evidence type="ECO:0000313" key="4">
    <source>
        <dbReference type="WBParaSite" id="PgR026_g088_t01"/>
    </source>
</evidence>
<dbReference type="WBParaSite" id="PgR026_g088_t15">
    <property type="protein sequence ID" value="PgR026_g088_t15"/>
    <property type="gene ID" value="PgR026_g088"/>
</dbReference>
<dbReference type="WBParaSite" id="PgR026_g088_t13">
    <property type="protein sequence ID" value="PgR026_g088_t13"/>
    <property type="gene ID" value="PgR026_g088"/>
</dbReference>
<dbReference type="WBParaSite" id="PgR026_g088_t04">
    <property type="protein sequence ID" value="PgR026_g088_t04"/>
    <property type="gene ID" value="PgR026_g088"/>
</dbReference>
<dbReference type="WBParaSite" id="PgR026_g088_t14">
    <property type="protein sequence ID" value="PgR026_g088_t14"/>
    <property type="gene ID" value="PgR026_g088"/>
</dbReference>
<dbReference type="WBParaSite" id="PgR026_g088_t07">
    <property type="protein sequence ID" value="PgR026_g088_t07"/>
    <property type="gene ID" value="PgR026_g088"/>
</dbReference>
<dbReference type="WBParaSite" id="PgR026_g088_t11">
    <property type="protein sequence ID" value="PgR026_g088_t11"/>
    <property type="gene ID" value="PgR026_g088"/>
</dbReference>
<evidence type="ECO:0000256" key="1">
    <source>
        <dbReference type="SAM" id="MobiDB-lite"/>
    </source>
</evidence>
<evidence type="ECO:0000313" key="3">
    <source>
        <dbReference type="Proteomes" id="UP000887569"/>
    </source>
</evidence>
<organism evidence="3 6">
    <name type="scientific">Parascaris univalens</name>
    <name type="common">Nematode worm</name>
    <dbReference type="NCBI Taxonomy" id="6257"/>
    <lineage>
        <taxon>Eukaryota</taxon>
        <taxon>Metazoa</taxon>
        <taxon>Ecdysozoa</taxon>
        <taxon>Nematoda</taxon>
        <taxon>Chromadorea</taxon>
        <taxon>Rhabditida</taxon>
        <taxon>Spirurina</taxon>
        <taxon>Ascaridomorpha</taxon>
        <taxon>Ascaridoidea</taxon>
        <taxon>Ascarididae</taxon>
        <taxon>Parascaris</taxon>
    </lineage>
</organism>
<keyword evidence="3" id="KW-1185">Reference proteome</keyword>
<dbReference type="WBParaSite" id="PgR026_g088_t01">
    <property type="protein sequence ID" value="PgR026_g088_t01"/>
    <property type="gene ID" value="PgR026_g088"/>
</dbReference>
<sequence length="401" mass="45721">MISGQWRGSRHGTFSKIKRANRYCCNVASAKDELEKFWSVELIGVKDHSFQTDDELAMKRFNESEIVIVAEEDLPRAEWKPGKVEKLYKNHGGTTKTVDVKMPNDRVLKRPVSMLYPLEVSEEEREAMPTTKCKEFVKHPADQNLQAEETEEEEETRTKRGAHNTRYAQALSIVLVILFATFAPTSSTPTNLQLHVCAKYGHGLYVKIPDKLDCKEVREEMHSSSQIVEVLSRAFITANATFCAKVLRTVCTKCFLRWSLAVTRDETTVQNMTAPQCMEMRRSQQLNGIRLEQIGANRWSSKQPIEYSYGWIGTRFHTTTNYRMEQGVIKFYDGLSRTSGCNKTLGKCIIATETILWDPSELADRCPCRTLGKANAQIYHKSVCHDSNNASSIRQKQEDAE</sequence>
<feature type="domain" description="DUF5641" evidence="2">
    <location>
        <begin position="57"/>
        <end position="118"/>
    </location>
</feature>
<dbReference type="WBParaSite" id="PgR026_g088_t03">
    <property type="protein sequence ID" value="PgR026_g088_t03"/>
    <property type="gene ID" value="PgR026_g088"/>
</dbReference>
<dbReference type="WBParaSite" id="PgR026_g088_t17">
    <property type="protein sequence ID" value="PgR026_g088_t17"/>
    <property type="gene ID" value="PgR026_g088"/>
</dbReference>
<dbReference type="WBParaSite" id="PgR026_g088_t10">
    <property type="protein sequence ID" value="PgR026_g088_t10"/>
    <property type="gene ID" value="PgR026_g088"/>
</dbReference>
<reference evidence="4 5" key="1">
    <citation type="submission" date="2022-11" db="UniProtKB">
        <authorList>
            <consortium name="WormBaseParasite"/>
        </authorList>
    </citation>
    <scope>IDENTIFICATION</scope>
</reference>
<evidence type="ECO:0000259" key="2">
    <source>
        <dbReference type="Pfam" id="PF18701"/>
    </source>
</evidence>
<evidence type="ECO:0000313" key="6">
    <source>
        <dbReference type="WBParaSite" id="PgR026_g088_t05"/>
    </source>
</evidence>
<dbReference type="WBParaSite" id="PgR026_g088_t16">
    <property type="protein sequence ID" value="PgR026_g088_t16"/>
    <property type="gene ID" value="PgR026_g088"/>
</dbReference>
<dbReference type="WBParaSite" id="PgR026_g088_t12">
    <property type="protein sequence ID" value="PgR026_g088_t12"/>
    <property type="gene ID" value="PgR026_g088"/>
</dbReference>
<feature type="region of interest" description="Disordered" evidence="1">
    <location>
        <begin position="140"/>
        <end position="161"/>
    </location>
</feature>
<dbReference type="Pfam" id="PF18701">
    <property type="entry name" value="DUF5641"/>
    <property type="match status" value="1"/>
</dbReference>
<dbReference type="Proteomes" id="UP000887569">
    <property type="component" value="Unplaced"/>
</dbReference>
<dbReference type="WBParaSite" id="PgR026_g088_t18">
    <property type="protein sequence ID" value="PgR026_g088_t18"/>
    <property type="gene ID" value="PgR026_g088"/>
</dbReference>
<protein>
    <submittedName>
        <fullName evidence="4 5">DUF5641 domain-containing protein</fullName>
    </submittedName>
</protein>
<accession>A0A915B4I2</accession>
<dbReference type="WBParaSite" id="PgR026_g088_t08">
    <property type="protein sequence ID" value="PgR026_g088_t08"/>
    <property type="gene ID" value="PgR026_g088"/>
</dbReference>
<evidence type="ECO:0000313" key="5">
    <source>
        <dbReference type="WBParaSite" id="PgR026_g088_t02"/>
    </source>
</evidence>
<dbReference type="AlphaFoldDB" id="A0A915B4I2"/>
<dbReference type="WBParaSite" id="PgR026_g088_t19">
    <property type="protein sequence ID" value="PgR026_g088_t19"/>
    <property type="gene ID" value="PgR026_g088"/>
</dbReference>
<dbReference type="WBParaSite" id="PgR026_g088_t02">
    <property type="protein sequence ID" value="PgR026_g088_t02"/>
    <property type="gene ID" value="PgR026_g088"/>
</dbReference>
<dbReference type="WBParaSite" id="PgR026_g088_t09">
    <property type="protein sequence ID" value="PgR026_g088_t09"/>
    <property type="gene ID" value="PgR026_g088"/>
</dbReference>
<dbReference type="WBParaSite" id="PgR026_g088_t06">
    <property type="protein sequence ID" value="PgR026_g088_t06"/>
    <property type="gene ID" value="PgR026_g088"/>
</dbReference>
<proteinExistence type="predicted"/>
<name>A0A915B4I2_PARUN</name>
<dbReference type="InterPro" id="IPR040676">
    <property type="entry name" value="DUF5641"/>
</dbReference>
<dbReference type="WBParaSite" id="PgR026_g088_t05">
    <property type="protein sequence ID" value="PgR026_g088_t05"/>
    <property type="gene ID" value="PgR026_g088"/>
</dbReference>